<dbReference type="EMBL" id="NBAG03000297">
    <property type="protein sequence ID" value="PNI45036.1"/>
    <property type="molecule type" value="Genomic_DNA"/>
</dbReference>
<organism evidence="2 3">
    <name type="scientific">Pan troglodytes</name>
    <name type="common">Chimpanzee</name>
    <dbReference type="NCBI Taxonomy" id="9598"/>
    <lineage>
        <taxon>Eukaryota</taxon>
        <taxon>Metazoa</taxon>
        <taxon>Chordata</taxon>
        <taxon>Craniata</taxon>
        <taxon>Vertebrata</taxon>
        <taxon>Euteleostomi</taxon>
        <taxon>Mammalia</taxon>
        <taxon>Eutheria</taxon>
        <taxon>Euarchontoglires</taxon>
        <taxon>Primates</taxon>
        <taxon>Haplorrhini</taxon>
        <taxon>Catarrhini</taxon>
        <taxon>Hominidae</taxon>
        <taxon>Pan</taxon>
    </lineage>
</organism>
<feature type="chain" id="PRO_5014405670" evidence="1">
    <location>
        <begin position="18"/>
        <end position="48"/>
    </location>
</feature>
<feature type="signal peptide" evidence="1">
    <location>
        <begin position="1"/>
        <end position="17"/>
    </location>
</feature>
<keyword evidence="1" id="KW-0732">Signal</keyword>
<gene>
    <name evidence="2" type="ORF">CK820_G0030840</name>
</gene>
<comment type="caution">
    <text evidence="2">The sequence shown here is derived from an EMBL/GenBank/DDBJ whole genome shotgun (WGS) entry which is preliminary data.</text>
</comment>
<evidence type="ECO:0000313" key="2">
    <source>
        <dbReference type="EMBL" id="PNI45036.1"/>
    </source>
</evidence>
<protein>
    <submittedName>
        <fullName evidence="2">GIF isoform 2</fullName>
    </submittedName>
</protein>
<proteinExistence type="predicted"/>
<name>A0A2J8LCN4_PANTR</name>
<reference evidence="2 3" key="1">
    <citation type="submission" date="2017-12" db="EMBL/GenBank/DDBJ databases">
        <title>High-resolution comparative analysis of great ape genomes.</title>
        <authorList>
            <person name="Pollen A."/>
            <person name="Hastie A."/>
            <person name="Hormozdiari F."/>
            <person name="Dougherty M."/>
            <person name="Liu R."/>
            <person name="Chaisson M."/>
            <person name="Hoppe E."/>
            <person name="Hill C."/>
            <person name="Pang A."/>
            <person name="Hillier L."/>
            <person name="Baker C."/>
            <person name="Armstrong J."/>
            <person name="Shendure J."/>
            <person name="Paten B."/>
            <person name="Wilson R."/>
            <person name="Chao H."/>
            <person name="Schneider V."/>
            <person name="Ventura M."/>
            <person name="Kronenberg Z."/>
            <person name="Murali S."/>
            <person name="Gordon D."/>
            <person name="Cantsilieris S."/>
            <person name="Munson K."/>
            <person name="Nelson B."/>
            <person name="Raja A."/>
            <person name="Underwood J."/>
            <person name="Diekhans M."/>
            <person name="Fiddes I."/>
            <person name="Haussler D."/>
            <person name="Eichler E."/>
        </authorList>
    </citation>
    <scope>NUCLEOTIDE SEQUENCE [LARGE SCALE GENOMIC DNA]</scope>
    <source>
        <strain evidence="2">Yerkes chimp pedigree #C0471</strain>
    </source>
</reference>
<evidence type="ECO:0000313" key="3">
    <source>
        <dbReference type="Proteomes" id="UP000236370"/>
    </source>
</evidence>
<accession>A0A2J8LCN4</accession>
<dbReference type="Proteomes" id="UP000236370">
    <property type="component" value="Unassembled WGS sequence"/>
</dbReference>
<sequence length="48" mass="5444">MAWFALYLLSLLWATAGTSTQTRSSCCEYDVFPRRSGKQLPWGRGCDL</sequence>
<evidence type="ECO:0000256" key="1">
    <source>
        <dbReference type="SAM" id="SignalP"/>
    </source>
</evidence>
<dbReference type="AlphaFoldDB" id="A0A2J8LCN4"/>